<dbReference type="EMBL" id="JAPFFJ010000004">
    <property type="protein sequence ID" value="KAJ6429088.1"/>
    <property type="molecule type" value="Genomic_DNA"/>
</dbReference>
<name>A0AAD6PI25_9ROSI</name>
<protein>
    <submittedName>
        <fullName evidence="1">Uncharacterized protein</fullName>
    </submittedName>
</protein>
<evidence type="ECO:0000313" key="2">
    <source>
        <dbReference type="Proteomes" id="UP001162972"/>
    </source>
</evidence>
<evidence type="ECO:0000313" key="1">
    <source>
        <dbReference type="EMBL" id="KAJ6429088.1"/>
    </source>
</evidence>
<gene>
    <name evidence="1" type="ORF">OIU84_020679</name>
</gene>
<dbReference type="AlphaFoldDB" id="A0AAD6PI25"/>
<dbReference type="Proteomes" id="UP001162972">
    <property type="component" value="Chromosome 8"/>
</dbReference>
<organism evidence="1 2">
    <name type="scientific">Salix udensis</name>
    <dbReference type="NCBI Taxonomy" id="889485"/>
    <lineage>
        <taxon>Eukaryota</taxon>
        <taxon>Viridiplantae</taxon>
        <taxon>Streptophyta</taxon>
        <taxon>Embryophyta</taxon>
        <taxon>Tracheophyta</taxon>
        <taxon>Spermatophyta</taxon>
        <taxon>Magnoliopsida</taxon>
        <taxon>eudicotyledons</taxon>
        <taxon>Gunneridae</taxon>
        <taxon>Pentapetalae</taxon>
        <taxon>rosids</taxon>
        <taxon>fabids</taxon>
        <taxon>Malpighiales</taxon>
        <taxon>Salicaceae</taxon>
        <taxon>Saliceae</taxon>
        <taxon>Salix</taxon>
    </lineage>
</organism>
<proteinExistence type="predicted"/>
<keyword evidence="2" id="KW-1185">Reference proteome</keyword>
<reference evidence="1 2" key="1">
    <citation type="journal article" date="2023" name="Int. J. Mol. Sci.">
        <title>De Novo Assembly and Annotation of 11 Diverse Shrub Willow (Salix) Genomes Reveals Novel Gene Organization in Sex-Linked Regions.</title>
        <authorList>
            <person name="Hyden B."/>
            <person name="Feng K."/>
            <person name="Yates T.B."/>
            <person name="Jawdy S."/>
            <person name="Cereghino C."/>
            <person name="Smart L.B."/>
            <person name="Muchero W."/>
        </authorList>
    </citation>
    <scope>NUCLEOTIDE SEQUENCE [LARGE SCALE GENOMIC DNA]</scope>
    <source>
        <tissue evidence="1">Shoot tip</tissue>
    </source>
</reference>
<sequence>MLRKQPPVNSIEKITTQKKYIIYDKTKIRRFSYHKLDFKIIILPSTSRINSTQSPPTPRNKIPMARQTYFKSRYYLTTSDIMSKQGIDATHITHMVLCHRRSLFSLQLVV</sequence>
<accession>A0AAD6PI25</accession>
<comment type="caution">
    <text evidence="1">The sequence shown here is derived from an EMBL/GenBank/DDBJ whole genome shotgun (WGS) entry which is preliminary data.</text>
</comment>